<dbReference type="CDD" id="cd00081">
    <property type="entry name" value="Hint"/>
    <property type="match status" value="1"/>
</dbReference>
<evidence type="ECO:0000256" key="5">
    <source>
        <dbReference type="ARBA" id="ARBA00022932"/>
    </source>
</evidence>
<accession>A0A401UQ79</accession>
<gene>
    <name evidence="8" type="ORF">Ctaglu_33360</name>
</gene>
<dbReference type="GO" id="GO:0006260">
    <property type="term" value="P:DNA replication"/>
    <property type="evidence" value="ECO:0007669"/>
    <property type="project" value="UniProtKB-KW"/>
</dbReference>
<dbReference type="InterPro" id="IPR003587">
    <property type="entry name" value="Hint_dom_N"/>
</dbReference>
<organism evidence="8 9">
    <name type="scientific">Clostridium tagluense</name>
    <dbReference type="NCBI Taxonomy" id="360422"/>
    <lineage>
        <taxon>Bacteria</taxon>
        <taxon>Bacillati</taxon>
        <taxon>Bacillota</taxon>
        <taxon>Clostridia</taxon>
        <taxon>Eubacteriales</taxon>
        <taxon>Clostridiaceae</taxon>
        <taxon>Clostridium</taxon>
    </lineage>
</organism>
<dbReference type="PRINTS" id="PR00379">
    <property type="entry name" value="INTEIN"/>
</dbReference>
<evidence type="ECO:0000256" key="6">
    <source>
        <dbReference type="ARBA" id="ARBA00023000"/>
    </source>
</evidence>
<proteinExistence type="predicted"/>
<evidence type="ECO:0000313" key="8">
    <source>
        <dbReference type="EMBL" id="GCD11713.1"/>
    </source>
</evidence>
<dbReference type="Gene3D" id="3.10.28.10">
    <property type="entry name" value="Homing endonucleases"/>
    <property type="match status" value="1"/>
</dbReference>
<dbReference type="InterPro" id="IPR004805">
    <property type="entry name" value="DnaE2/DnaE/PolC"/>
</dbReference>
<dbReference type="PROSITE" id="PS50817">
    <property type="entry name" value="INTEIN_N_TER"/>
    <property type="match status" value="1"/>
</dbReference>
<dbReference type="SUPFAM" id="SSF51294">
    <property type="entry name" value="Hedgehog/intein (Hint) domain"/>
    <property type="match status" value="1"/>
</dbReference>
<dbReference type="PROSITE" id="PS50819">
    <property type="entry name" value="INTEIN_ENDONUCLEASE"/>
    <property type="match status" value="1"/>
</dbReference>
<dbReference type="InterPro" id="IPR030934">
    <property type="entry name" value="Intein_C"/>
</dbReference>
<keyword evidence="2" id="KW-0548">Nucleotidyltransferase</keyword>
<evidence type="ECO:0000256" key="3">
    <source>
        <dbReference type="ARBA" id="ARBA00022705"/>
    </source>
</evidence>
<dbReference type="InterPro" id="IPR036844">
    <property type="entry name" value="Hint_dom_sf"/>
</dbReference>
<dbReference type="Gene3D" id="3.20.20.140">
    <property type="entry name" value="Metal-dependent hydrolases"/>
    <property type="match status" value="1"/>
</dbReference>
<dbReference type="PANTHER" id="PTHR32294">
    <property type="entry name" value="DNA POLYMERASE III SUBUNIT ALPHA"/>
    <property type="match status" value="1"/>
</dbReference>
<dbReference type="Pfam" id="PF02811">
    <property type="entry name" value="PHP"/>
    <property type="match status" value="1"/>
</dbReference>
<keyword evidence="9" id="KW-1185">Reference proteome</keyword>
<name>A0A401UQ79_9CLOT</name>
<evidence type="ECO:0000256" key="1">
    <source>
        <dbReference type="ARBA" id="ARBA00022679"/>
    </source>
</evidence>
<dbReference type="EMBL" id="BHYK01000021">
    <property type="protein sequence ID" value="GCD11713.1"/>
    <property type="molecule type" value="Genomic_DNA"/>
</dbReference>
<dbReference type="PROSITE" id="PS50818">
    <property type="entry name" value="INTEIN_C_TER"/>
    <property type="match status" value="1"/>
</dbReference>
<dbReference type="InterPro" id="IPR006142">
    <property type="entry name" value="INTEIN"/>
</dbReference>
<dbReference type="InterPro" id="IPR016195">
    <property type="entry name" value="Pol/histidinol_Pase-like"/>
</dbReference>
<dbReference type="SUPFAM" id="SSF55608">
    <property type="entry name" value="Homing endonucleases"/>
    <property type="match status" value="1"/>
</dbReference>
<keyword evidence="6" id="KW-0651">Protein splicing</keyword>
<dbReference type="NCBIfam" id="TIGR01443">
    <property type="entry name" value="intein_Cterm"/>
    <property type="match status" value="1"/>
</dbReference>
<keyword evidence="1" id="KW-0808">Transferase</keyword>
<dbReference type="InterPro" id="IPR027434">
    <property type="entry name" value="Homing_endonucl"/>
</dbReference>
<dbReference type="InterPro" id="IPR004042">
    <property type="entry name" value="Intein_endonuc_central"/>
</dbReference>
<dbReference type="InterPro" id="IPR006141">
    <property type="entry name" value="Intein_N"/>
</dbReference>
<keyword evidence="4" id="KW-0068">Autocatalytic cleavage</keyword>
<keyword evidence="5" id="KW-0239">DNA-directed DNA polymerase</keyword>
<dbReference type="RefSeq" id="WP_125003781.1">
    <property type="nucleotide sequence ID" value="NZ_BHYK01000021.1"/>
</dbReference>
<evidence type="ECO:0000256" key="4">
    <source>
        <dbReference type="ARBA" id="ARBA00022813"/>
    </source>
</evidence>
<evidence type="ECO:0000256" key="2">
    <source>
        <dbReference type="ARBA" id="ARBA00022695"/>
    </source>
</evidence>
<feature type="domain" description="DOD-type homing endonuclease" evidence="7">
    <location>
        <begin position="642"/>
        <end position="773"/>
    </location>
</feature>
<dbReference type="InterPro" id="IPR040982">
    <property type="entry name" value="DNA_pol3_finger"/>
</dbReference>
<dbReference type="Gene3D" id="2.170.16.10">
    <property type="entry name" value="Hedgehog/Intein (Hint) domain"/>
    <property type="match status" value="2"/>
</dbReference>
<dbReference type="GO" id="GO:0008408">
    <property type="term" value="F:3'-5' exonuclease activity"/>
    <property type="evidence" value="ECO:0007669"/>
    <property type="project" value="InterPro"/>
</dbReference>
<dbReference type="InterPro" id="IPR011708">
    <property type="entry name" value="DNA_pol3_alpha_NTPase_dom"/>
</dbReference>
<dbReference type="GO" id="GO:0003887">
    <property type="term" value="F:DNA-directed DNA polymerase activity"/>
    <property type="evidence" value="ECO:0007669"/>
    <property type="project" value="UniProtKB-KW"/>
</dbReference>
<comment type="caution">
    <text evidence="8">The sequence shown here is derived from an EMBL/GenBank/DDBJ whole genome shotgun (WGS) entry which is preliminary data.</text>
</comment>
<evidence type="ECO:0000313" key="9">
    <source>
        <dbReference type="Proteomes" id="UP000287872"/>
    </source>
</evidence>
<dbReference type="Proteomes" id="UP000287872">
    <property type="component" value="Unassembled WGS sequence"/>
</dbReference>
<keyword evidence="3" id="KW-0235">DNA replication</keyword>
<dbReference type="Pfam" id="PF07733">
    <property type="entry name" value="DNA_pol3_alpha"/>
    <property type="match status" value="1"/>
</dbReference>
<dbReference type="GO" id="GO:0004519">
    <property type="term" value="F:endonuclease activity"/>
    <property type="evidence" value="ECO:0007669"/>
    <property type="project" value="InterPro"/>
</dbReference>
<dbReference type="Pfam" id="PF17657">
    <property type="entry name" value="DNA_pol3_finger"/>
    <property type="match status" value="1"/>
</dbReference>
<evidence type="ECO:0000259" key="7">
    <source>
        <dbReference type="PROSITE" id="PS50819"/>
    </source>
</evidence>
<dbReference type="SMART" id="SM00306">
    <property type="entry name" value="HintN"/>
    <property type="match status" value="1"/>
</dbReference>
<dbReference type="SUPFAM" id="SSF89550">
    <property type="entry name" value="PHP domain-like"/>
    <property type="match status" value="1"/>
</dbReference>
<dbReference type="OrthoDB" id="9803237at2"/>
<dbReference type="InterPro" id="IPR004013">
    <property type="entry name" value="PHP_dom"/>
</dbReference>
<dbReference type="InterPro" id="IPR003586">
    <property type="entry name" value="Hint_dom_C"/>
</dbReference>
<reference evidence="8 9" key="1">
    <citation type="submission" date="2018-11" db="EMBL/GenBank/DDBJ databases">
        <title>Genome sequencing and assembly of Clostridium tagluense strain A121.</title>
        <authorList>
            <person name="Murakami T."/>
            <person name="Segawa T."/>
            <person name="Shcherbakova V.A."/>
            <person name="Mori H."/>
            <person name="Yoshimura Y."/>
        </authorList>
    </citation>
    <scope>NUCLEOTIDE SEQUENCE [LARGE SCALE GENOMIC DNA]</scope>
    <source>
        <strain evidence="8 9">A121</strain>
    </source>
</reference>
<dbReference type="SMART" id="SM00305">
    <property type="entry name" value="HintC"/>
    <property type="match status" value="1"/>
</dbReference>
<dbReference type="GO" id="GO:0016539">
    <property type="term" value="P:intein-mediated protein splicing"/>
    <property type="evidence" value="ECO:0007669"/>
    <property type="project" value="InterPro"/>
</dbReference>
<sequence length="1397" mass="162932">MEKIYQNYHKHTSYSNVYTKDSPLVTNDYLVKMKEIGGKQIYSTVEHGFQSPYFRVYDELEEFNRANETDIKFIFGAEVYWVKDRLSTDRSNCHMVLLARNEKGRKALNKAISIANKTGYYYKPRLDLELILGLPKDDVFVTTACLAFWNKYEDMNEVVLKLNEHFTHFYLEVQSNHTERQVEVNKNILALSVMYNIPLIAGTDSHVIDNSQLADRDDLLKSSGIAYPEEDGWFMDFPSYDTFYNRFVEQGVLSEEQITKAIDNTNIILDFDDIILNRTMKMPTLYPNLNQTEKDKIFIQTIFELWDKEKEKIPQELHKQYTDEIVKEMNEILGCAMCDYFLFNKKVIELGIEKYGGELTQSGRGSNVAMYLNKLLGFTNIDCISAPIDMYSERFLTKERVLESKTPPDEDYNVTDRIPFLLAQKEILGDDRCYDLISFGRLHLKSAFKMYARANDVDAQVANDVSKQIEKYEKAVLYAEDDEKDDIDMYDYIDKEEFGHIIEGCQRYLGIVDNRKSHPCFTKNELITTDKGYKKIKAIVLGDKVLTHNNKFEKVMKLMDRESNDIYNLKAMGSLGIEVTGNHPMLVGRRIKPKNKMDLKVDWIPVSELKKQDMMAVAINNNSIIPCNDFDLPFDNKDFWWIIGRFIGDGWYEEFARLSGKCEGDIVKRTIICCGKGKNELEDIKSKIGNMFEYRVQEETTTYKIIIKGKDIHEYVKTFGKYAYGKRFTNDILDLPIELLKVFLEGYFSADGHLTKKGYQSLKTVSKELALGVVACVNKAYHMPCGITYIAPKVEYIEGRKVNSKEKYDVKFKYVVCKKDRAFYKDGYIWCPYYSKEKLDKTDTVYNIEVENDHSYTVNNLVVHNCGSIVASCDIEEEVGIVLCKSETTKKEVLTALIESITIDAFGWLKNDFLIVDSTRIINSVYRRIGMQPIEINDLLKIIKDDKKVWDIYANGHTQCINQCEKEKTTQKMMIYKARNIVELTQFIAGIRPSFKSLYSYFEKRQRYQYNIKALDTLLQNQYCDSSFILFQEDLMKILAFAGFAMKDTYNIIKAISKKKKKKIADVKPKFIATFAQKIIETGDADNEEDALILAQKVWGIVEDFSSYGFNSPHGFSYAIDSVTQAWQKANYPYEFYEVVLQRFTDKGEKTKVSLIKKEMIHFNINLKPMKFRDDNRGFTAYKEKGYITQPLNSVKNMSKDAPQILYDMKDIELESFVDLLSHMMCNTKLNKKHIEILIKLDYFSEYGDINYLLGIYTKHQELYKKTYVEKTKIKRTIEIKEFIETLTKHTTSIIDRIKFEIELVGYTDLKDSSFDEKLVMVTNLEFNQYGTPFVTLYNISVGSTLYIKVNKTNYNKKPFEINDMLYLVLIKNDKKFWIKDRDEYENVLHNYRMVVE</sequence>
<protein>
    <recommendedName>
        <fullName evidence="7">DOD-type homing endonuclease domain-containing protein</fullName>
    </recommendedName>
</protein>